<dbReference type="InterPro" id="IPR008271">
    <property type="entry name" value="Ser/Thr_kinase_AS"/>
</dbReference>
<accession>A0A9W7AES3</accession>
<evidence type="ECO:0000259" key="9">
    <source>
        <dbReference type="PROSITE" id="PS51285"/>
    </source>
</evidence>
<keyword evidence="2" id="KW-0808">Transferase</keyword>
<dbReference type="PANTHER" id="PTHR24355:SF18">
    <property type="entry name" value="G PROTEIN-COUPLED RECEPTOR KINASE"/>
    <property type="match status" value="1"/>
</dbReference>
<evidence type="ECO:0000313" key="11">
    <source>
        <dbReference type="Proteomes" id="UP001165082"/>
    </source>
</evidence>
<feature type="compositionally biased region" description="Basic and acidic residues" evidence="7">
    <location>
        <begin position="20"/>
        <end position="30"/>
    </location>
</feature>
<feature type="binding site" evidence="6">
    <location>
        <position position="247"/>
    </location>
    <ligand>
        <name>ATP</name>
        <dbReference type="ChEBI" id="CHEBI:30616"/>
    </ligand>
</feature>
<evidence type="ECO:0008006" key="12">
    <source>
        <dbReference type="Google" id="ProtNLM"/>
    </source>
</evidence>
<organism evidence="10 11">
    <name type="scientific">Triparma retinervis</name>
    <dbReference type="NCBI Taxonomy" id="2557542"/>
    <lineage>
        <taxon>Eukaryota</taxon>
        <taxon>Sar</taxon>
        <taxon>Stramenopiles</taxon>
        <taxon>Ochrophyta</taxon>
        <taxon>Bolidophyceae</taxon>
        <taxon>Parmales</taxon>
        <taxon>Triparmaceae</taxon>
        <taxon>Triparma</taxon>
    </lineage>
</organism>
<keyword evidence="4" id="KW-0418">Kinase</keyword>
<dbReference type="Pfam" id="PF00069">
    <property type="entry name" value="Pkinase"/>
    <property type="match status" value="1"/>
</dbReference>
<dbReference type="Gene3D" id="3.30.200.20">
    <property type="entry name" value="Phosphorylase Kinase, domain 1"/>
    <property type="match status" value="1"/>
</dbReference>
<dbReference type="GO" id="GO:0005524">
    <property type="term" value="F:ATP binding"/>
    <property type="evidence" value="ECO:0007669"/>
    <property type="project" value="UniProtKB-UniRule"/>
</dbReference>
<feature type="domain" description="AGC-kinase C-terminal" evidence="9">
    <location>
        <begin position="491"/>
        <end position="558"/>
    </location>
</feature>
<dbReference type="SMART" id="SM00220">
    <property type="entry name" value="S_TKc"/>
    <property type="match status" value="1"/>
</dbReference>
<dbReference type="PROSITE" id="PS00107">
    <property type="entry name" value="PROTEIN_KINASE_ATP"/>
    <property type="match status" value="1"/>
</dbReference>
<sequence length="586" mass="66347">MEELQDAIEDAQYVNAMSDEGPKPSKEWPYPDKPTLDAWKSSKSKDFWAVEKLCEQGMPLYMFSRYVKEETQSSTEMMFIEDCCRYRRLYGNVARGAHCKQMLEVFGGSSPPDSVDMLESNLERLTHGDYEPAEIEKMTSETVGKGSTCIGLGGPLWDAVTKSVADGNFPDNLWDKVDEVVFTGIVGKTGSGFANSHLFEKMMQFLYLQEARVEEEDFALFRVLGRGGFGLVNGCKKCTSGKLYAMKVMNKKRVKMKRSEQLTLNERVALAAVDSAFVVNLKYAFVSEVDLFLILDLMTGGDLSFHLSQKQKFTKEESQYYAARIMLGCQALHDKNYVYRDLKPENILMGDDGKVKITDLGLACQITPTLHGAAGTRGYWAPEMLRRDKKGKKMPYGHCVDWWSFGCMLAEFISGVCPFRSEAALKYGQSKGKQEKEKAIDLATLEMEPEWDPESFDADAADICAKLLIKDEKKRLGWGGCNEIMDHPWFKEVNWEMIISDRQEPPYIPPKDVNAASQSEIGQFSEDKTFKKTTLEDKDHDVYKKWNWTNPRSFQSEVIEFLMYEKTTGRPLTPPKAQGGGCCTIS</sequence>
<dbReference type="PROSITE" id="PS00108">
    <property type="entry name" value="PROTEIN_KINASE_ST"/>
    <property type="match status" value="1"/>
</dbReference>
<keyword evidence="3 6" id="KW-0547">Nucleotide-binding</keyword>
<dbReference type="SUPFAM" id="SSF56112">
    <property type="entry name" value="Protein kinase-like (PK-like)"/>
    <property type="match status" value="1"/>
</dbReference>
<name>A0A9W7AES3_9STRA</name>
<reference evidence="10" key="1">
    <citation type="submission" date="2022-07" db="EMBL/GenBank/DDBJ databases">
        <title>Genome analysis of Parmales, a sister group of diatoms, reveals the evolutionary specialization of diatoms from phago-mixotrophs to photoautotrophs.</title>
        <authorList>
            <person name="Ban H."/>
            <person name="Sato S."/>
            <person name="Yoshikawa S."/>
            <person name="Kazumasa Y."/>
            <person name="Nakamura Y."/>
            <person name="Ichinomiya M."/>
            <person name="Saitoh K."/>
            <person name="Sato N."/>
            <person name="Blanc-Mathieu R."/>
            <person name="Endo H."/>
            <person name="Kuwata A."/>
            <person name="Ogata H."/>
        </authorList>
    </citation>
    <scope>NUCLEOTIDE SEQUENCE</scope>
</reference>
<keyword evidence="5 6" id="KW-0067">ATP-binding</keyword>
<proteinExistence type="predicted"/>
<dbReference type="PROSITE" id="PS51285">
    <property type="entry name" value="AGC_KINASE_CTER"/>
    <property type="match status" value="1"/>
</dbReference>
<keyword evidence="11" id="KW-1185">Reference proteome</keyword>
<dbReference type="PANTHER" id="PTHR24355">
    <property type="entry name" value="G PROTEIN-COUPLED RECEPTOR KINASE/RIBOSOMAL PROTEIN S6 KINASE"/>
    <property type="match status" value="1"/>
</dbReference>
<evidence type="ECO:0000256" key="6">
    <source>
        <dbReference type="PROSITE-ProRule" id="PRU10141"/>
    </source>
</evidence>
<evidence type="ECO:0000256" key="2">
    <source>
        <dbReference type="ARBA" id="ARBA00022679"/>
    </source>
</evidence>
<evidence type="ECO:0000256" key="3">
    <source>
        <dbReference type="ARBA" id="ARBA00022741"/>
    </source>
</evidence>
<dbReference type="PROSITE" id="PS50011">
    <property type="entry name" value="PROTEIN_KINASE_DOM"/>
    <property type="match status" value="1"/>
</dbReference>
<protein>
    <recommendedName>
        <fullName evidence="12">G protein-coupled receptor kinase</fullName>
    </recommendedName>
</protein>
<dbReference type="InterPro" id="IPR000961">
    <property type="entry name" value="AGC-kinase_C"/>
</dbReference>
<feature type="region of interest" description="Disordered" evidence="7">
    <location>
        <begin position="1"/>
        <end position="32"/>
    </location>
</feature>
<dbReference type="Gene3D" id="1.10.510.10">
    <property type="entry name" value="Transferase(Phosphotransferase) domain 1"/>
    <property type="match status" value="1"/>
</dbReference>
<dbReference type="AlphaFoldDB" id="A0A9W7AES3"/>
<dbReference type="EMBL" id="BRXZ01001307">
    <property type="protein sequence ID" value="GMH67898.1"/>
    <property type="molecule type" value="Genomic_DNA"/>
</dbReference>
<dbReference type="GO" id="GO:0004674">
    <property type="term" value="F:protein serine/threonine kinase activity"/>
    <property type="evidence" value="ECO:0007669"/>
    <property type="project" value="UniProtKB-KW"/>
</dbReference>
<dbReference type="InterPro" id="IPR017441">
    <property type="entry name" value="Protein_kinase_ATP_BS"/>
</dbReference>
<evidence type="ECO:0000256" key="7">
    <source>
        <dbReference type="SAM" id="MobiDB-lite"/>
    </source>
</evidence>
<dbReference type="InterPro" id="IPR000719">
    <property type="entry name" value="Prot_kinase_dom"/>
</dbReference>
<dbReference type="OrthoDB" id="354826at2759"/>
<dbReference type="Proteomes" id="UP001165082">
    <property type="component" value="Unassembled WGS sequence"/>
</dbReference>
<feature type="domain" description="Protein kinase" evidence="8">
    <location>
        <begin position="218"/>
        <end position="490"/>
    </location>
</feature>
<evidence type="ECO:0000259" key="8">
    <source>
        <dbReference type="PROSITE" id="PS50011"/>
    </source>
</evidence>
<evidence type="ECO:0000313" key="10">
    <source>
        <dbReference type="EMBL" id="GMH67898.1"/>
    </source>
</evidence>
<dbReference type="InterPro" id="IPR011009">
    <property type="entry name" value="Kinase-like_dom_sf"/>
</dbReference>
<evidence type="ECO:0000256" key="4">
    <source>
        <dbReference type="ARBA" id="ARBA00022777"/>
    </source>
</evidence>
<evidence type="ECO:0000256" key="5">
    <source>
        <dbReference type="ARBA" id="ARBA00022840"/>
    </source>
</evidence>
<evidence type="ECO:0000256" key="1">
    <source>
        <dbReference type="ARBA" id="ARBA00022527"/>
    </source>
</evidence>
<keyword evidence="1" id="KW-0723">Serine/threonine-protein kinase</keyword>
<comment type="caution">
    <text evidence="10">The sequence shown here is derived from an EMBL/GenBank/DDBJ whole genome shotgun (WGS) entry which is preliminary data.</text>
</comment>
<gene>
    <name evidence="10" type="ORF">TrRE_jg8192</name>
</gene>